<keyword evidence="2" id="KW-1185">Reference proteome</keyword>
<proteinExistence type="predicted"/>
<sequence length="65" mass="7592">MLFKTLIVNQLCIGMMRELALKLRQTQSQFANWMFPTIQYQPSPLAIQIVALQQNLSNHRKDIDC</sequence>
<dbReference type="OrthoDB" id="9856458at2"/>
<accession>A0A1U7HQQ5</accession>
<gene>
    <name evidence="1" type="ORF">NIES1031_12915</name>
</gene>
<dbReference type="EMBL" id="MRCC01000009">
    <property type="protein sequence ID" value="OKH25878.1"/>
    <property type="molecule type" value="Genomic_DNA"/>
</dbReference>
<evidence type="ECO:0000313" key="2">
    <source>
        <dbReference type="Proteomes" id="UP000185984"/>
    </source>
</evidence>
<comment type="caution">
    <text evidence="1">The sequence shown here is derived from an EMBL/GenBank/DDBJ whole genome shotgun (WGS) entry which is preliminary data.</text>
</comment>
<dbReference type="AlphaFoldDB" id="A0A1U7HQQ5"/>
<organism evidence="1 2">
    <name type="scientific">Chroogloeocystis siderophila 5.2 s.c.1</name>
    <dbReference type="NCBI Taxonomy" id="247279"/>
    <lineage>
        <taxon>Bacteria</taxon>
        <taxon>Bacillati</taxon>
        <taxon>Cyanobacteriota</taxon>
        <taxon>Cyanophyceae</taxon>
        <taxon>Oscillatoriophycideae</taxon>
        <taxon>Chroococcales</taxon>
        <taxon>Chroococcaceae</taxon>
        <taxon>Chroogloeocystis</taxon>
    </lineage>
</organism>
<name>A0A1U7HQQ5_9CHRO</name>
<dbReference type="RefSeq" id="WP_073549794.1">
    <property type="nucleotide sequence ID" value="NZ_CAWMVK010000043.1"/>
</dbReference>
<protein>
    <submittedName>
        <fullName evidence="1">Uncharacterized protein</fullName>
    </submittedName>
</protein>
<evidence type="ECO:0000313" key="1">
    <source>
        <dbReference type="EMBL" id="OKH25878.1"/>
    </source>
</evidence>
<reference evidence="1 2" key="1">
    <citation type="submission" date="2016-11" db="EMBL/GenBank/DDBJ databases">
        <title>Draft Genome Sequences of Nine Cyanobacterial Strains from Diverse Habitats.</title>
        <authorList>
            <person name="Zhu T."/>
            <person name="Hou S."/>
            <person name="Lu X."/>
            <person name="Hess W.R."/>
        </authorList>
    </citation>
    <scope>NUCLEOTIDE SEQUENCE [LARGE SCALE GENOMIC DNA]</scope>
    <source>
        <strain evidence="1 2">5.2 s.c.1</strain>
    </source>
</reference>
<dbReference type="Proteomes" id="UP000185984">
    <property type="component" value="Unassembled WGS sequence"/>
</dbReference>